<evidence type="ECO:0000256" key="3">
    <source>
        <dbReference type="ARBA" id="ARBA00022833"/>
    </source>
</evidence>
<keyword evidence="3" id="KW-0862">Zinc</keyword>
<keyword evidence="1" id="KW-0479">Metal-binding</keyword>
<comment type="caution">
    <text evidence="10">The sequence shown here is derived from an EMBL/GenBank/DDBJ whole genome shotgun (WGS) entry which is preliminary data.</text>
</comment>
<dbReference type="Gene3D" id="3.30.50.10">
    <property type="entry name" value="Erythroid Transcription Factor GATA-1, subunit A"/>
    <property type="match status" value="1"/>
</dbReference>
<proteinExistence type="predicted"/>
<evidence type="ECO:0000256" key="5">
    <source>
        <dbReference type="ARBA" id="ARBA00023125"/>
    </source>
</evidence>
<dbReference type="Pfam" id="PF00105">
    <property type="entry name" value="zf-C4"/>
    <property type="match status" value="1"/>
</dbReference>
<protein>
    <recommendedName>
        <fullName evidence="9">Nuclear receptor domain-containing protein</fullName>
    </recommendedName>
</protein>
<dbReference type="PRINTS" id="PR00047">
    <property type="entry name" value="STROIDFINGER"/>
</dbReference>
<evidence type="ECO:0000256" key="6">
    <source>
        <dbReference type="ARBA" id="ARBA00023163"/>
    </source>
</evidence>
<keyword evidence="4" id="KW-0805">Transcription regulation</keyword>
<name>A0A813XY47_9BILA</name>
<dbReference type="SUPFAM" id="SSF57716">
    <property type="entry name" value="Glucocorticoid receptor-like (DNA-binding domain)"/>
    <property type="match status" value="1"/>
</dbReference>
<dbReference type="EMBL" id="CAJNOO010000251">
    <property type="protein sequence ID" value="CAF0877411.1"/>
    <property type="molecule type" value="Genomic_DNA"/>
</dbReference>
<dbReference type="CDD" id="cd06916">
    <property type="entry name" value="NR_DBD_like"/>
    <property type="match status" value="1"/>
</dbReference>
<evidence type="ECO:0000256" key="8">
    <source>
        <dbReference type="ARBA" id="ARBA00023242"/>
    </source>
</evidence>
<organism evidence="10 11">
    <name type="scientific">Rotaria sordida</name>
    <dbReference type="NCBI Taxonomy" id="392033"/>
    <lineage>
        <taxon>Eukaryota</taxon>
        <taxon>Metazoa</taxon>
        <taxon>Spiralia</taxon>
        <taxon>Gnathifera</taxon>
        <taxon>Rotifera</taxon>
        <taxon>Eurotatoria</taxon>
        <taxon>Bdelloidea</taxon>
        <taxon>Philodinida</taxon>
        <taxon>Philodinidae</taxon>
        <taxon>Rotaria</taxon>
    </lineage>
</organism>
<dbReference type="PANTHER" id="PTHR24082:SF283">
    <property type="entry name" value="NUCLEAR HORMONE RECEPTOR HR96"/>
    <property type="match status" value="1"/>
</dbReference>
<evidence type="ECO:0000256" key="1">
    <source>
        <dbReference type="ARBA" id="ARBA00022723"/>
    </source>
</evidence>
<accession>A0A813XY47</accession>
<dbReference type="PROSITE" id="PS51030">
    <property type="entry name" value="NUCLEAR_REC_DBD_2"/>
    <property type="match status" value="1"/>
</dbReference>
<evidence type="ECO:0000259" key="9">
    <source>
        <dbReference type="PROSITE" id="PS51030"/>
    </source>
</evidence>
<keyword evidence="7" id="KW-0675">Receptor</keyword>
<dbReference type="InterPro" id="IPR050234">
    <property type="entry name" value="Nuclear_hormone_rcpt_NR1"/>
</dbReference>
<keyword evidence="5" id="KW-0238">DNA-binding</keyword>
<dbReference type="GO" id="GO:0000122">
    <property type="term" value="P:negative regulation of transcription by RNA polymerase II"/>
    <property type="evidence" value="ECO:0007669"/>
    <property type="project" value="TreeGrafter"/>
</dbReference>
<evidence type="ECO:0000256" key="2">
    <source>
        <dbReference type="ARBA" id="ARBA00022771"/>
    </source>
</evidence>
<dbReference type="PROSITE" id="PS00031">
    <property type="entry name" value="NUCLEAR_REC_DBD_1"/>
    <property type="match status" value="1"/>
</dbReference>
<dbReference type="OrthoDB" id="10041933at2759"/>
<keyword evidence="2" id="KW-0863">Zinc-finger</keyword>
<keyword evidence="6" id="KW-0804">Transcription</keyword>
<evidence type="ECO:0000256" key="4">
    <source>
        <dbReference type="ARBA" id="ARBA00023015"/>
    </source>
</evidence>
<dbReference type="PANTHER" id="PTHR24082">
    <property type="entry name" value="NUCLEAR HORMONE RECEPTOR"/>
    <property type="match status" value="1"/>
</dbReference>
<dbReference type="GO" id="GO:0004879">
    <property type="term" value="F:nuclear receptor activity"/>
    <property type="evidence" value="ECO:0007669"/>
    <property type="project" value="TreeGrafter"/>
</dbReference>
<dbReference type="GO" id="GO:0000978">
    <property type="term" value="F:RNA polymerase II cis-regulatory region sequence-specific DNA binding"/>
    <property type="evidence" value="ECO:0007669"/>
    <property type="project" value="TreeGrafter"/>
</dbReference>
<dbReference type="InterPro" id="IPR013088">
    <property type="entry name" value="Znf_NHR/GATA"/>
</dbReference>
<keyword evidence="8" id="KW-0539">Nucleus</keyword>
<feature type="domain" description="Nuclear receptor" evidence="9">
    <location>
        <begin position="676"/>
        <end position="752"/>
    </location>
</feature>
<dbReference type="AlphaFoldDB" id="A0A813XY47"/>
<sequence length="1028" mass="120654">MIPVNSKNNISQEYIPLHYLTLKTFIITNPCNTDKSILIRNNTFYKYDREQQQWKRLCVSRNIFDKEIPIVNSIAHLNNDLILIINGILFRTQDIISSSKNPDIIYRLLRYSNLPILFDKIDYVFTTPCCTCLKTINYYSISHIFNDYIILANKFGNVILFYLKSLTIIYNFGNIFQSQTICKSNQCTILYLGLSHSIPLLICIIKYQNEKAIIFHQTFLELNSIFQKSTFINFTGDNLYITPSTFHNAYFIWDENKIYYTINDGLILSDITTNGCQFDYLNNMNENQLKNYYTNLNVDYDNITLITKDIYCLNITIDYIFISNNEFFIITKNNEWLYGKESFLPSMINLKQYKECNLIIQNIFIPQIDLNINQCLLNINKKLLSCTMFSQSLCSYIYFKPLFDINKIYILEKNNQKYFQFILEAYTIIPIMIVSTQSILLDYSINYTINRLNTGIVQIIGNIVVSTTNQINNDLYDSSLISIRLDLLQYSYSCNQPSSFLFQVEASCSSASTLHIEKNIEFEFWNESNPIIDIEWIRKNLPINTIHQFSSVYIKRKQNDSILLKYQYCFNQTCQLINDDQIDFLIIYAIPLNKEHEIYAHYLINRSDSCIPISQSIYRLWLKWTLNTTARNQFLQVEIEIKFYLMTYEQSLVKLPEFVQIIADPLKRQARYAAKITICLVCGDKARIINYGALSCASCKTFFRRHGFHIEEVHPCRFNGNCEITIQTRRVCSACRLAKCLTIGMSRDLIRKDLSEKNLLSTMKLQNQQNIIQQTRMSSFPLHTLDLLNKDRSNLTTTDWTLFSNIIHAYDIFSPVISIQNEIERQSKLPLKIRVKHAQELIPNLLISFYTSLQSYIKCTNEFRIFTIGEQQCIYQRNFHSTSSLMGQLILRESGIFENITYLSAFASLYDIEILTRAASVIKRLDYDSILVKVFLVIISFSSNCFMINNSINIYEDYILRKTKQLFFYQNQYAELLWKYMIFRYGYKEAVFRFAGLIKQIIDIIPLTVDAYVQNITLHQNVVNKLSE</sequence>
<dbReference type="GO" id="GO:0008270">
    <property type="term" value="F:zinc ion binding"/>
    <property type="evidence" value="ECO:0007669"/>
    <property type="project" value="UniProtKB-KW"/>
</dbReference>
<dbReference type="InterPro" id="IPR001628">
    <property type="entry name" value="Znf_hrmn_rcpt"/>
</dbReference>
<dbReference type="GO" id="GO:0045944">
    <property type="term" value="P:positive regulation of transcription by RNA polymerase II"/>
    <property type="evidence" value="ECO:0007669"/>
    <property type="project" value="TreeGrafter"/>
</dbReference>
<reference evidence="10" key="1">
    <citation type="submission" date="2021-02" db="EMBL/GenBank/DDBJ databases">
        <authorList>
            <person name="Nowell W R."/>
        </authorList>
    </citation>
    <scope>NUCLEOTIDE SEQUENCE</scope>
</reference>
<evidence type="ECO:0000256" key="7">
    <source>
        <dbReference type="ARBA" id="ARBA00023170"/>
    </source>
</evidence>
<evidence type="ECO:0000313" key="11">
    <source>
        <dbReference type="Proteomes" id="UP000663882"/>
    </source>
</evidence>
<gene>
    <name evidence="10" type="ORF">RFH988_LOCUS7785</name>
</gene>
<dbReference type="SMART" id="SM00399">
    <property type="entry name" value="ZnF_C4"/>
    <property type="match status" value="1"/>
</dbReference>
<dbReference type="GO" id="GO:0030154">
    <property type="term" value="P:cell differentiation"/>
    <property type="evidence" value="ECO:0007669"/>
    <property type="project" value="TreeGrafter"/>
</dbReference>
<dbReference type="Proteomes" id="UP000663882">
    <property type="component" value="Unassembled WGS sequence"/>
</dbReference>
<evidence type="ECO:0000313" key="10">
    <source>
        <dbReference type="EMBL" id="CAF0877411.1"/>
    </source>
</evidence>